<dbReference type="PANTHER" id="PTHR38332">
    <property type="entry name" value="PROTEIN CBG11604"/>
    <property type="match status" value="1"/>
</dbReference>
<dbReference type="PROSITE" id="PS51257">
    <property type="entry name" value="PROKAR_LIPOPROTEIN"/>
    <property type="match status" value="1"/>
</dbReference>
<gene>
    <name evidence="3" type="ORF">BV898_02956</name>
</gene>
<dbReference type="GO" id="GO:0032222">
    <property type="term" value="P:regulation of synaptic transmission, cholinergic"/>
    <property type="evidence" value="ECO:0007669"/>
    <property type="project" value="InterPro"/>
</dbReference>
<keyword evidence="2" id="KW-0325">Glycoprotein</keyword>
<keyword evidence="1" id="KW-0732">Signal</keyword>
<dbReference type="Pfam" id="PF17064">
    <property type="entry name" value="QVR"/>
    <property type="match status" value="1"/>
</dbReference>
<dbReference type="GO" id="GO:0030431">
    <property type="term" value="P:sleep"/>
    <property type="evidence" value="ECO:0007669"/>
    <property type="project" value="InterPro"/>
</dbReference>
<reference evidence="4" key="1">
    <citation type="submission" date="2017-01" db="EMBL/GenBank/DDBJ databases">
        <title>Comparative genomics of anhydrobiosis in the tardigrade Hypsibius dujardini.</title>
        <authorList>
            <person name="Yoshida Y."/>
            <person name="Koutsovoulos G."/>
            <person name="Laetsch D."/>
            <person name="Stevens L."/>
            <person name="Kumar S."/>
            <person name="Horikawa D."/>
            <person name="Ishino K."/>
            <person name="Komine S."/>
            <person name="Tomita M."/>
            <person name="Blaxter M."/>
            <person name="Arakawa K."/>
        </authorList>
    </citation>
    <scope>NUCLEOTIDE SEQUENCE [LARGE SCALE GENOMIC DNA]</scope>
    <source>
        <strain evidence="4">Z151</strain>
    </source>
</reference>
<keyword evidence="4" id="KW-1185">Reference proteome</keyword>
<dbReference type="EMBL" id="MTYJ01000013">
    <property type="protein sequence ID" value="OQV23225.1"/>
    <property type="molecule type" value="Genomic_DNA"/>
</dbReference>
<dbReference type="AlphaFoldDB" id="A0A1W0X6S4"/>
<comment type="caution">
    <text evidence="3">The sequence shown here is derived from an EMBL/GenBank/DDBJ whole genome shotgun (WGS) entry which is preliminary data.</text>
</comment>
<name>A0A1W0X6S4_HYPEX</name>
<dbReference type="Proteomes" id="UP000192578">
    <property type="component" value="Unassembled WGS sequence"/>
</dbReference>
<proteinExistence type="predicted"/>
<evidence type="ECO:0000313" key="3">
    <source>
        <dbReference type="EMBL" id="OQV23225.1"/>
    </source>
</evidence>
<accession>A0A1W0X6S4</accession>
<sequence>MIIRSEIFETWICVLTPICAAILMAFPAHVAGVGCYVCNSMNGSDATCGDPYNPSNGTYVDDCMDGKPGYEGLFPTRYCIKMSGYRWSTDLMEFIYLYIRRCAVESLGHAKGTFVWGGHTYTGSILTCDYDGCNSTSRLKSTEAFPVFLASAAVLAWMHIRWSHCFAY</sequence>
<evidence type="ECO:0008006" key="5">
    <source>
        <dbReference type="Google" id="ProtNLM"/>
    </source>
</evidence>
<evidence type="ECO:0000313" key="4">
    <source>
        <dbReference type="Proteomes" id="UP000192578"/>
    </source>
</evidence>
<dbReference type="InterPro" id="IPR031424">
    <property type="entry name" value="QVR-like"/>
</dbReference>
<evidence type="ECO:0000256" key="1">
    <source>
        <dbReference type="ARBA" id="ARBA00022729"/>
    </source>
</evidence>
<evidence type="ECO:0000256" key="2">
    <source>
        <dbReference type="ARBA" id="ARBA00023180"/>
    </source>
</evidence>
<dbReference type="PANTHER" id="PTHR38332:SF2">
    <property type="entry name" value="PROTEIN QUIVER"/>
    <property type="match status" value="1"/>
</dbReference>
<dbReference type="OrthoDB" id="75169at2759"/>
<protein>
    <recommendedName>
        <fullName evidence="5">Protein quiver</fullName>
    </recommendedName>
</protein>
<organism evidence="3 4">
    <name type="scientific">Hypsibius exemplaris</name>
    <name type="common">Freshwater tardigrade</name>
    <dbReference type="NCBI Taxonomy" id="2072580"/>
    <lineage>
        <taxon>Eukaryota</taxon>
        <taxon>Metazoa</taxon>
        <taxon>Ecdysozoa</taxon>
        <taxon>Tardigrada</taxon>
        <taxon>Eutardigrada</taxon>
        <taxon>Parachela</taxon>
        <taxon>Hypsibioidea</taxon>
        <taxon>Hypsibiidae</taxon>
        <taxon>Hypsibius</taxon>
    </lineage>
</organism>